<evidence type="ECO:0000256" key="7">
    <source>
        <dbReference type="ARBA" id="ARBA00023136"/>
    </source>
</evidence>
<keyword evidence="4" id="KW-0547">Nucleotide-binding</keyword>
<feature type="region of interest" description="Disordered" evidence="8">
    <location>
        <begin position="1"/>
        <end position="92"/>
    </location>
</feature>
<dbReference type="Pfam" id="PF00005">
    <property type="entry name" value="ABC_tran"/>
    <property type="match status" value="2"/>
</dbReference>
<dbReference type="CDD" id="cd18578">
    <property type="entry name" value="ABC_6TM_Pgp_ABCB1_D2_like"/>
    <property type="match status" value="1"/>
</dbReference>
<dbReference type="GO" id="GO:0005524">
    <property type="term" value="F:ATP binding"/>
    <property type="evidence" value="ECO:0007669"/>
    <property type="project" value="UniProtKB-KW"/>
</dbReference>
<feature type="transmembrane region" description="Helical" evidence="9">
    <location>
        <begin position="1365"/>
        <end position="1388"/>
    </location>
</feature>
<dbReference type="Gene3D" id="1.20.1560.10">
    <property type="entry name" value="ABC transporter type 1, transmembrane domain"/>
    <property type="match status" value="3"/>
</dbReference>
<accession>A0AAF1BHF5</accession>
<evidence type="ECO:0000256" key="2">
    <source>
        <dbReference type="ARBA" id="ARBA00005580"/>
    </source>
</evidence>
<feature type="domain" description="ABC transmembrane type-1" evidence="11">
    <location>
        <begin position="242"/>
        <end position="546"/>
    </location>
</feature>
<feature type="domain" description="ABC transporter" evidence="10">
    <location>
        <begin position="1423"/>
        <end position="1659"/>
    </location>
</feature>
<evidence type="ECO:0000256" key="4">
    <source>
        <dbReference type="ARBA" id="ARBA00022741"/>
    </source>
</evidence>
<feature type="compositionally biased region" description="Low complexity" evidence="8">
    <location>
        <begin position="7"/>
        <end position="22"/>
    </location>
</feature>
<dbReference type="PANTHER" id="PTHR43394:SF18">
    <property type="entry name" value="ABC TRANSPORTER B FAMILY MEMBER 11-LIKE"/>
    <property type="match status" value="1"/>
</dbReference>
<evidence type="ECO:0000256" key="5">
    <source>
        <dbReference type="ARBA" id="ARBA00022840"/>
    </source>
</evidence>
<feature type="transmembrane region" description="Helical" evidence="9">
    <location>
        <begin position="534"/>
        <end position="555"/>
    </location>
</feature>
<gene>
    <name evidence="12" type="primary">ABCB6</name>
    <name evidence="12" type="ORF">LOC62_03G004569</name>
</gene>
<dbReference type="EMBL" id="CP086716">
    <property type="protein sequence ID" value="WOO81041.1"/>
    <property type="molecule type" value="Genomic_DNA"/>
</dbReference>
<evidence type="ECO:0000256" key="9">
    <source>
        <dbReference type="SAM" id="Phobius"/>
    </source>
</evidence>
<evidence type="ECO:0000256" key="6">
    <source>
        <dbReference type="ARBA" id="ARBA00022989"/>
    </source>
</evidence>
<feature type="transmembrane region" description="Helical" evidence="9">
    <location>
        <begin position="1146"/>
        <end position="1167"/>
    </location>
</feature>
<dbReference type="InterPro" id="IPR003439">
    <property type="entry name" value="ABC_transporter-like_ATP-bd"/>
</dbReference>
<feature type="domain" description="ABC transmembrane type-1" evidence="11">
    <location>
        <begin position="1107"/>
        <end position="1390"/>
    </location>
</feature>
<dbReference type="InterPro" id="IPR036640">
    <property type="entry name" value="ABC1_TM_sf"/>
</dbReference>
<keyword evidence="3 9" id="KW-0812">Transmembrane</keyword>
<feature type="compositionally biased region" description="Low complexity" evidence="8">
    <location>
        <begin position="29"/>
        <end position="39"/>
    </location>
</feature>
<dbReference type="SUPFAM" id="SSF52540">
    <property type="entry name" value="P-loop containing nucleoside triphosphate hydrolases"/>
    <property type="match status" value="2"/>
</dbReference>
<dbReference type="InterPro" id="IPR039421">
    <property type="entry name" value="Type_1_exporter"/>
</dbReference>
<organism evidence="12 13">
    <name type="scientific">Vanrija pseudolonga</name>
    <dbReference type="NCBI Taxonomy" id="143232"/>
    <lineage>
        <taxon>Eukaryota</taxon>
        <taxon>Fungi</taxon>
        <taxon>Dikarya</taxon>
        <taxon>Basidiomycota</taxon>
        <taxon>Agaricomycotina</taxon>
        <taxon>Tremellomycetes</taxon>
        <taxon>Trichosporonales</taxon>
        <taxon>Trichosporonaceae</taxon>
        <taxon>Vanrija</taxon>
    </lineage>
</organism>
<dbReference type="GO" id="GO:0005743">
    <property type="term" value="C:mitochondrial inner membrane"/>
    <property type="evidence" value="ECO:0007669"/>
    <property type="project" value="TreeGrafter"/>
</dbReference>
<evidence type="ECO:0000313" key="12">
    <source>
        <dbReference type="EMBL" id="WOO81041.1"/>
    </source>
</evidence>
<sequence length="1663" mass="180007">MANNDDPGTTTPRTSGPSRASSLKGAMESIALAAASISSKTTNRIRRKPVPSPPPDDEEEGVEQDEDPFAKVDTPHQTPHPLTRRNDAWAGSVDTFYGDEEVLATRPETHSARASWGVGPSLGVHSSASSTRADPDASSARLGTDESTHGLLHASSRVDSDKEIPTNASAPEAIVDPANPRRSIYPPAGFNVFPSAADTYPPQRPASPPLTERSSPPPVRARFRYLITLAPRRLQLTTLLPALFFSVAGALVQPYMTIVIGNAFGALAKYPPGPPLTPPQTPEQKQKLVSDVGTASIKLLVTGLVAWVLEYFKTSAWYHFGEGLTDHLRRLVFDGVQRKPMAWFDVGMGMQNDEGVKEEEGANVAVGMGGLMAKFTRETDDVRIATITGIPKTVQSVITFLMCLGLALYKNPKLAVVTLSAVPLLIGINMVTRTICQPLYAVERRGFAEASTDVERSTAAIATVKVHNAQATELDRFRRPINNARDSLFKQGLVWGACFGSTNALIFTIFVAGFWYGAKIVHDGEASVSNVMTVFWACLMGTSALQGGFLPLGFITKGAMSLASLLTVIQDDDSLRTPGPEDGKGIIPPRCQGSFDLHEVFFAYPSRPEDNVLSGVTMFLPTGETTFVVGGSGSGKSTIAQLLLRLYEPDFGDIVFDNIDFDELDMTFTGQQIAAIQQGCILFDLSVHDNVAMGMVGSGPNKEGKIRTPAEVTRDEVIEACRLADIHDFIMSLPEGYETRLGTGGSQLSGGQRQRLAIARARIRNPTVLILDEATSALDVTSRVIVFEAIKAWRKNQTTIVITHDLSQIGQDDFVYVMNHGVVAEQGFRFDLMAMDGRNGSSLGVFAALAAEQNVAPVPPKEHETWHDASAVQDAIVTRGPEHPDYIPTWARPTSMMAEPDIDYFNNPLASLGDAVVTPGVTRRRSVGVRRRSQHFGEEKEKSAETHRRSVSMEDKPVPGRSQQFAEDNIARQRSTSIENKSEPQPERPSTAQSDRKVSFSPPFVSPPDLTLAQHRLAWSAQDLGNGPFHQRATVGALVPKRASGESYHYVLKRTTREIQASAEQAHLDLNPGSVAAVAAPAGKRRGLFATIWWYIPSVPYKPALCFGLLAAVLEGAQTPIWSFFISKLMALVGAPNAAAELPKTGGILIGLSVSGGLFLFLQAYILQGVSAMWTAKIRAEAYERVLAQDKAWFDDPAHSPARMVQHLIKDVDDMRHLISTVLPKIVVVTMMMGLGLVWAMVAGWQLTLVGLSLTPLFVAMFAGTEGILSRTEIHNKVRRENVARAFYESVANIRGIRSMGLESSFRDKFTEHAEDARKSGQDAAWLNGIGLGVAVAIPIFAQAIMNYVGAVFIKQAIMNYATMLQVYTLVLFSLTFGAQVLSFIPFVSKAKAAAHDFGGLFILSTATQESTGIHPFPAGTDIAFEGVAFRYPTRPDVSVFFGLSLSIKAGECVAIVGPSGSGKTTIAALLQRLYEPSSGTVSLGGVDLSTIKVAWLRAHIAVVSQTASLFDASVADNIAYGSKDVTREDIIAACKQANIHEFILSLPRGYDTNLGENAALISGGQAQRLQIARALVRKSRILILDECTSALDIENQRTVLDTILRVRGAQTTIFITHSLEVMKHCDRLICLGDGLVAEEGSYAELIARGGVFAKLTRTGEWE</sequence>
<evidence type="ECO:0000259" key="10">
    <source>
        <dbReference type="PROSITE" id="PS50893"/>
    </source>
</evidence>
<dbReference type="GeneID" id="87807807"/>
<name>A0AAF1BHF5_9TREE</name>
<dbReference type="SUPFAM" id="SSF90123">
    <property type="entry name" value="ABC transporter transmembrane region"/>
    <property type="match status" value="2"/>
</dbReference>
<dbReference type="Proteomes" id="UP000827549">
    <property type="component" value="Chromosome 3"/>
</dbReference>
<dbReference type="InterPro" id="IPR003593">
    <property type="entry name" value="AAA+_ATPase"/>
</dbReference>
<evidence type="ECO:0000256" key="3">
    <source>
        <dbReference type="ARBA" id="ARBA00022692"/>
    </source>
</evidence>
<evidence type="ECO:0000256" key="1">
    <source>
        <dbReference type="ARBA" id="ARBA00004141"/>
    </source>
</evidence>
<feature type="transmembrane region" description="Helical" evidence="9">
    <location>
        <begin position="1325"/>
        <end position="1345"/>
    </location>
</feature>
<dbReference type="InterPro" id="IPR027417">
    <property type="entry name" value="P-loop_NTPase"/>
</dbReference>
<dbReference type="GO" id="GO:0015421">
    <property type="term" value="F:ABC-type oligopeptide transporter activity"/>
    <property type="evidence" value="ECO:0007669"/>
    <property type="project" value="TreeGrafter"/>
</dbReference>
<evidence type="ECO:0000256" key="8">
    <source>
        <dbReference type="SAM" id="MobiDB-lite"/>
    </source>
</evidence>
<feature type="transmembrane region" description="Helical" evidence="9">
    <location>
        <begin position="1248"/>
        <end position="1269"/>
    </location>
</feature>
<dbReference type="CDD" id="cd18577">
    <property type="entry name" value="ABC_6TM_Pgp_ABCB1_D1_like"/>
    <property type="match status" value="1"/>
</dbReference>
<dbReference type="GO" id="GO:0090374">
    <property type="term" value="P:oligopeptide export from mitochondrion"/>
    <property type="evidence" value="ECO:0007669"/>
    <property type="project" value="TreeGrafter"/>
</dbReference>
<comment type="similarity">
    <text evidence="2">Belongs to the ABC transporter superfamily. ABCB family. Mitochondrial peptide exporter (TC 3.A.1.212) subfamily.</text>
</comment>
<feature type="compositionally biased region" description="Basic residues" evidence="8">
    <location>
        <begin position="924"/>
        <end position="934"/>
    </location>
</feature>
<dbReference type="FunFam" id="3.40.50.300:FF:001471">
    <property type="entry name" value="P-loop containing nucleoside triphosphate hydrolase protein"/>
    <property type="match status" value="1"/>
</dbReference>
<protein>
    <submittedName>
        <fullName evidence="12">ABC transporter B family member 6</fullName>
    </submittedName>
</protein>
<keyword evidence="5" id="KW-0067">ATP-binding</keyword>
<dbReference type="PROSITE" id="PS50893">
    <property type="entry name" value="ABC_TRANSPORTER_2"/>
    <property type="match status" value="2"/>
</dbReference>
<dbReference type="PROSITE" id="PS00211">
    <property type="entry name" value="ABC_TRANSPORTER_1"/>
    <property type="match status" value="1"/>
</dbReference>
<dbReference type="SMART" id="SM00382">
    <property type="entry name" value="AAA"/>
    <property type="match status" value="2"/>
</dbReference>
<feature type="compositionally biased region" description="Acidic residues" evidence="8">
    <location>
        <begin position="55"/>
        <end position="67"/>
    </location>
</feature>
<dbReference type="GO" id="GO:0016887">
    <property type="term" value="F:ATP hydrolysis activity"/>
    <property type="evidence" value="ECO:0007669"/>
    <property type="project" value="InterPro"/>
</dbReference>
<dbReference type="RefSeq" id="XP_062627073.1">
    <property type="nucleotide sequence ID" value="XM_062771089.1"/>
</dbReference>
<feature type="transmembrane region" description="Helical" evidence="9">
    <location>
        <begin position="1222"/>
        <end position="1242"/>
    </location>
</feature>
<dbReference type="InterPro" id="IPR017871">
    <property type="entry name" value="ABC_transporter-like_CS"/>
</dbReference>
<proteinExistence type="inferred from homology"/>
<feature type="transmembrane region" description="Helical" evidence="9">
    <location>
        <begin position="493"/>
        <end position="514"/>
    </location>
</feature>
<evidence type="ECO:0000313" key="13">
    <source>
        <dbReference type="Proteomes" id="UP000827549"/>
    </source>
</evidence>
<evidence type="ECO:0000259" key="11">
    <source>
        <dbReference type="PROSITE" id="PS50929"/>
    </source>
</evidence>
<feature type="region of interest" description="Disordered" evidence="8">
    <location>
        <begin position="108"/>
        <end position="181"/>
    </location>
</feature>
<feature type="domain" description="ABC transporter" evidence="10">
    <location>
        <begin position="595"/>
        <end position="845"/>
    </location>
</feature>
<feature type="region of interest" description="Disordered" evidence="8">
    <location>
        <begin position="924"/>
        <end position="1004"/>
    </location>
</feature>
<dbReference type="Pfam" id="PF00664">
    <property type="entry name" value="ABC_membrane"/>
    <property type="match status" value="2"/>
</dbReference>
<keyword evidence="7 9" id="KW-0472">Membrane</keyword>
<dbReference type="FunFam" id="3.40.50.300:FF:000218">
    <property type="entry name" value="Multidrug ABC transporter ATP-binding protein"/>
    <property type="match status" value="1"/>
</dbReference>
<feature type="region of interest" description="Disordered" evidence="8">
    <location>
        <begin position="195"/>
        <end position="216"/>
    </location>
</feature>
<feature type="compositionally biased region" description="Polar residues" evidence="8">
    <location>
        <begin position="961"/>
        <end position="979"/>
    </location>
</feature>
<keyword evidence="6 9" id="KW-1133">Transmembrane helix</keyword>
<dbReference type="Gene3D" id="3.40.50.300">
    <property type="entry name" value="P-loop containing nucleotide triphosphate hydrolases"/>
    <property type="match status" value="2"/>
</dbReference>
<keyword evidence="13" id="KW-1185">Reference proteome</keyword>
<comment type="subcellular location">
    <subcellularLocation>
        <location evidence="1">Membrane</location>
        <topology evidence="1">Multi-pass membrane protein</topology>
    </subcellularLocation>
</comment>
<feature type="compositionally biased region" description="Basic and acidic residues" evidence="8">
    <location>
        <begin position="935"/>
        <end position="958"/>
    </location>
</feature>
<dbReference type="PROSITE" id="PS50929">
    <property type="entry name" value="ABC_TM1F"/>
    <property type="match status" value="2"/>
</dbReference>
<dbReference type="PANTHER" id="PTHR43394">
    <property type="entry name" value="ATP-DEPENDENT PERMEASE MDL1, MITOCHONDRIAL"/>
    <property type="match status" value="1"/>
</dbReference>
<dbReference type="InterPro" id="IPR011527">
    <property type="entry name" value="ABC1_TM_dom"/>
</dbReference>
<reference evidence="12" key="1">
    <citation type="submission" date="2023-10" db="EMBL/GenBank/DDBJ databases">
        <authorList>
            <person name="Noh H."/>
        </authorList>
    </citation>
    <scope>NUCLEOTIDE SEQUENCE</scope>
    <source>
        <strain evidence="12">DUCC4014</strain>
    </source>
</reference>